<reference evidence="2 3" key="1">
    <citation type="submission" date="2019-04" db="EMBL/GenBank/DDBJ databases">
        <title>An improved genome assembly and genetic linkage map for asparagus bean, Vigna unguiculata ssp. sesquipedialis.</title>
        <authorList>
            <person name="Xia Q."/>
            <person name="Zhang R."/>
            <person name="Dong Y."/>
        </authorList>
    </citation>
    <scope>NUCLEOTIDE SEQUENCE [LARGE SCALE GENOMIC DNA]</scope>
    <source>
        <tissue evidence="2">Leaf</tissue>
    </source>
</reference>
<organism evidence="2 3">
    <name type="scientific">Vigna unguiculata</name>
    <name type="common">Cowpea</name>
    <dbReference type="NCBI Taxonomy" id="3917"/>
    <lineage>
        <taxon>Eukaryota</taxon>
        <taxon>Viridiplantae</taxon>
        <taxon>Streptophyta</taxon>
        <taxon>Embryophyta</taxon>
        <taxon>Tracheophyta</taxon>
        <taxon>Spermatophyta</taxon>
        <taxon>Magnoliopsida</taxon>
        <taxon>eudicotyledons</taxon>
        <taxon>Gunneridae</taxon>
        <taxon>Pentapetalae</taxon>
        <taxon>rosids</taxon>
        <taxon>fabids</taxon>
        <taxon>Fabales</taxon>
        <taxon>Fabaceae</taxon>
        <taxon>Papilionoideae</taxon>
        <taxon>50 kb inversion clade</taxon>
        <taxon>NPAAA clade</taxon>
        <taxon>indigoferoid/millettioid clade</taxon>
        <taxon>Phaseoleae</taxon>
        <taxon>Vigna</taxon>
    </lineage>
</organism>
<gene>
    <name evidence="2" type="ORF">DEO72_LG7g1096</name>
</gene>
<feature type="compositionally biased region" description="Basic and acidic residues" evidence="1">
    <location>
        <begin position="19"/>
        <end position="31"/>
    </location>
</feature>
<dbReference type="EMBL" id="CP039351">
    <property type="protein sequence ID" value="QCD99810.1"/>
    <property type="molecule type" value="Genomic_DNA"/>
</dbReference>
<feature type="compositionally biased region" description="Polar residues" evidence="1">
    <location>
        <begin position="69"/>
        <end position="98"/>
    </location>
</feature>
<proteinExistence type="predicted"/>
<sequence length="170" mass="17700">MEVQELKTGVHEGVPNAKRARDAGDDADHHQRPPSPLHHHTTAAPIDAGDVALVPGGSTTPFRARIQPEISSPRCNHPKTATATPPQTSTRAQDTRPSLSLLPGTTRTAAAPTPKATADNAQLTATQTAVAAPLLGTRNTAGDSSSVPFSSRQRGSTLAPVCTRVLCEKP</sequence>
<accession>A0A4D6MGD7</accession>
<keyword evidence="3" id="KW-1185">Reference proteome</keyword>
<protein>
    <submittedName>
        <fullName evidence="2">Uncharacterized protein</fullName>
    </submittedName>
</protein>
<name>A0A4D6MGD7_VIGUN</name>
<dbReference type="AlphaFoldDB" id="A0A4D6MGD7"/>
<feature type="compositionally biased region" description="Polar residues" evidence="1">
    <location>
        <begin position="137"/>
        <end position="156"/>
    </location>
</feature>
<evidence type="ECO:0000313" key="3">
    <source>
        <dbReference type="Proteomes" id="UP000501690"/>
    </source>
</evidence>
<dbReference type="Proteomes" id="UP000501690">
    <property type="component" value="Linkage Group LG7"/>
</dbReference>
<feature type="compositionally biased region" description="Low complexity" evidence="1">
    <location>
        <begin position="105"/>
        <end position="135"/>
    </location>
</feature>
<feature type="compositionally biased region" description="Basic and acidic residues" evidence="1">
    <location>
        <begin position="1"/>
        <end position="10"/>
    </location>
</feature>
<feature type="region of interest" description="Disordered" evidence="1">
    <location>
        <begin position="1"/>
        <end position="160"/>
    </location>
</feature>
<evidence type="ECO:0000313" key="2">
    <source>
        <dbReference type="EMBL" id="QCD99810.1"/>
    </source>
</evidence>
<evidence type="ECO:0000256" key="1">
    <source>
        <dbReference type="SAM" id="MobiDB-lite"/>
    </source>
</evidence>